<comment type="caution">
    <text evidence="2">The sequence shown here is derived from an EMBL/GenBank/DDBJ whole genome shotgun (WGS) entry which is preliminary data.</text>
</comment>
<feature type="chain" id="PRO_5015115282" evidence="1">
    <location>
        <begin position="20"/>
        <end position="280"/>
    </location>
</feature>
<name>A0A2P8CWK0_9BACT</name>
<accession>A0A2P8CWK0</accession>
<dbReference type="InterPro" id="IPR032315">
    <property type="entry name" value="DUF4846"/>
</dbReference>
<dbReference type="Proteomes" id="UP000240572">
    <property type="component" value="Unassembled WGS sequence"/>
</dbReference>
<organism evidence="2 3">
    <name type="scientific">Taibaiella chishuiensis</name>
    <dbReference type="NCBI Taxonomy" id="1434707"/>
    <lineage>
        <taxon>Bacteria</taxon>
        <taxon>Pseudomonadati</taxon>
        <taxon>Bacteroidota</taxon>
        <taxon>Chitinophagia</taxon>
        <taxon>Chitinophagales</taxon>
        <taxon>Chitinophagaceae</taxon>
        <taxon>Taibaiella</taxon>
    </lineage>
</organism>
<evidence type="ECO:0000313" key="3">
    <source>
        <dbReference type="Proteomes" id="UP000240572"/>
    </source>
</evidence>
<keyword evidence="1" id="KW-0732">Signal</keyword>
<evidence type="ECO:0000313" key="2">
    <source>
        <dbReference type="EMBL" id="PSK89358.1"/>
    </source>
</evidence>
<keyword evidence="3" id="KW-1185">Reference proteome</keyword>
<evidence type="ECO:0000256" key="1">
    <source>
        <dbReference type="SAM" id="SignalP"/>
    </source>
</evidence>
<proteinExistence type="predicted"/>
<protein>
    <submittedName>
        <fullName evidence="2">Uncharacterized protein DUF4846</fullName>
    </submittedName>
</protein>
<dbReference type="Pfam" id="PF16138">
    <property type="entry name" value="DUF4846"/>
    <property type="match status" value="1"/>
</dbReference>
<gene>
    <name evidence="2" type="ORF">B0I18_112160</name>
</gene>
<dbReference type="EMBL" id="PYGD01000012">
    <property type="protein sequence ID" value="PSK89358.1"/>
    <property type="molecule type" value="Genomic_DNA"/>
</dbReference>
<reference evidence="2 3" key="1">
    <citation type="submission" date="2018-03" db="EMBL/GenBank/DDBJ databases">
        <title>Genomic Encyclopedia of Type Strains, Phase III (KMG-III): the genomes of soil and plant-associated and newly described type strains.</title>
        <authorList>
            <person name="Whitman W."/>
        </authorList>
    </citation>
    <scope>NUCLEOTIDE SEQUENCE [LARGE SCALE GENOMIC DNA]</scope>
    <source>
        <strain evidence="2 3">CGMCC 1.12700</strain>
    </source>
</reference>
<feature type="signal peptide" evidence="1">
    <location>
        <begin position="1"/>
        <end position="19"/>
    </location>
</feature>
<sequence>MRMFGIFLFIAGLSACKPAADPHLPRQNTSATPAATAASKVGAIPLPAGYVRLPQAENSYGSWLRNRPLKKDNTVYLYNRKPKNNQDAQYAVLDIDVGNKDLQQCADAAIRLRADYLYARRQYDAIAFLFTNGFNCDYRHYASGYRLQVTNRGCTWIKKSGEDFSYATFRQYLDLVYSYAGTQSLQQQLRPVPFTGIRPGHVLLQSRQPYGHAVTVMDMAYQPGTGDTIFLLAQSYMPAQDIHILKNPAHKNLSPWYSVRFSGNLETPEWTFTAADLKSF</sequence>
<dbReference type="PROSITE" id="PS51257">
    <property type="entry name" value="PROKAR_LIPOPROTEIN"/>
    <property type="match status" value="1"/>
</dbReference>
<dbReference type="AlphaFoldDB" id="A0A2P8CWK0"/>